<dbReference type="VEuPathDB" id="AmoebaDB:NF0070800"/>
<evidence type="ECO:0000256" key="6">
    <source>
        <dbReference type="SAM" id="Coils"/>
    </source>
</evidence>
<dbReference type="InterPro" id="IPR027267">
    <property type="entry name" value="AH/BAR_dom_sf"/>
</dbReference>
<dbReference type="RefSeq" id="XP_044564877.1">
    <property type="nucleotide sequence ID" value="XM_044704001.1"/>
</dbReference>
<feature type="compositionally biased region" description="Low complexity" evidence="7">
    <location>
        <begin position="841"/>
        <end position="854"/>
    </location>
</feature>
<dbReference type="SMART" id="SM00230">
    <property type="entry name" value="CysPc"/>
    <property type="match status" value="1"/>
</dbReference>
<dbReference type="Gene3D" id="1.20.1270.60">
    <property type="entry name" value="Arfaptin homology (AH) domain/BAR domain"/>
    <property type="match status" value="1"/>
</dbReference>
<organism evidence="9 10">
    <name type="scientific">Naegleria fowleri</name>
    <name type="common">Brain eating amoeba</name>
    <dbReference type="NCBI Taxonomy" id="5763"/>
    <lineage>
        <taxon>Eukaryota</taxon>
        <taxon>Discoba</taxon>
        <taxon>Heterolobosea</taxon>
        <taxon>Tetramitia</taxon>
        <taxon>Eutetramitia</taxon>
        <taxon>Vahlkampfiidae</taxon>
        <taxon>Naegleria</taxon>
    </lineage>
</organism>
<keyword evidence="10" id="KW-1185">Reference proteome</keyword>
<sequence>MGNKATKTLGEEPNSEIDFLAANSYREDLFEVFPIVIEKLESGVVELENFEKLLDDLSAHYKALIKKFSTLRKKEASSSDTRKPTEVLDKLYSGLEVMAQNYVTTCNELENLAKDVDEVKKELENYIIMAKKEEKQLSSRLVATRKEEDKIRDKYFDEKQYIQETQASILVTEVTEKKVQDLVKKIAQSEEYVSKLDRDADVAKRKVKEVSSEYDTKLKNILSHLEFIDRKRFRYMKEMISRFNTIQVNTAKMVIEQSGAIDNKVAQLNEESEFSEFIKATKAAINENKSSISQESEYKRMQRLASQSYEYLNFISDGVKKNIEVKNRFSDQQFPPLNISIDPTIEHQIVLWARAPDILGNNFKVFSPETILSNDIYSTNMINDAWLCSALCLLGVKPALIERLFAVKQVNEAGIYELNLCIAGEWCKVVIDDYFPLGKDGKPLYASSKMGDMWIMAIEKAVAKIFGCYHKISSGLTISDAFELLSGCPTYSINTKHEPSERLWRRVTQFGELRYIAACTTSDFTTLAQQKIDPQGLLPHQTFALLGCVEISGKKVFKLKSLRGKAEWKGAWSVTDKVNWTPEFRNALSVESATNEGCIFMSLTDFMKYFSTISACKYDPLFARHFIRSPTNEVFVFDLIIENDQKEMYIGLHQLHENVRGFSGKSAIGFIIANKKQKVTCAMPINTHHYNFTEPLSLRAGEYQIIPVMPTDISGLNRAAYYVVTVHARGSFKLKLADSSKTVSKLLLPAMKVLVDSYRMKVQQQQQTAMASQQAGATSTVSPQQSQQQIPPNQVLLPFQRQQSAQFKPLQEAAGDEVDIQYVVQPQEKSNSPPDMAAVPSSTSSSTSATGSAAVEENGSKTTTIEVSNDGTTTPATIEEPVATQNATTPTPTSQEPTPPSTSQNEALTQSEAVISTDQTVPTASDNDTTESSQHE</sequence>
<evidence type="ECO:0000256" key="3">
    <source>
        <dbReference type="ARBA" id="ARBA00022801"/>
    </source>
</evidence>
<dbReference type="SUPFAM" id="SSF54001">
    <property type="entry name" value="Cysteine proteinases"/>
    <property type="match status" value="1"/>
</dbReference>
<evidence type="ECO:0000256" key="4">
    <source>
        <dbReference type="ARBA" id="ARBA00022807"/>
    </source>
</evidence>
<evidence type="ECO:0000256" key="7">
    <source>
        <dbReference type="SAM" id="MobiDB-lite"/>
    </source>
</evidence>
<dbReference type="PROSITE" id="PS50203">
    <property type="entry name" value="CALPAIN_CAT"/>
    <property type="match status" value="1"/>
</dbReference>
<feature type="coiled-coil region" evidence="6">
    <location>
        <begin position="102"/>
        <end position="136"/>
    </location>
</feature>
<dbReference type="InterPro" id="IPR022684">
    <property type="entry name" value="Calpain_cysteine_protease"/>
</dbReference>
<dbReference type="EMBL" id="VFQX01000019">
    <property type="protein sequence ID" value="KAF0980164.1"/>
    <property type="molecule type" value="Genomic_DNA"/>
</dbReference>
<dbReference type="Gene3D" id="3.90.70.10">
    <property type="entry name" value="Cysteine proteinases"/>
    <property type="match status" value="1"/>
</dbReference>
<keyword evidence="2" id="KW-0645">Protease</keyword>
<name>A0A6A5C0Q2_NAEFO</name>
<dbReference type="OrthoDB" id="424753at2759"/>
<dbReference type="PANTHER" id="PTHR10183">
    <property type="entry name" value="CALPAIN"/>
    <property type="match status" value="1"/>
</dbReference>
<evidence type="ECO:0000256" key="5">
    <source>
        <dbReference type="PROSITE-ProRule" id="PRU00239"/>
    </source>
</evidence>
<dbReference type="Proteomes" id="UP000444721">
    <property type="component" value="Unassembled WGS sequence"/>
</dbReference>
<evidence type="ECO:0000313" key="9">
    <source>
        <dbReference type="EMBL" id="KAF0980164.1"/>
    </source>
</evidence>
<dbReference type="PANTHER" id="PTHR10183:SF379">
    <property type="entry name" value="CALPAIN-5"/>
    <property type="match status" value="1"/>
</dbReference>
<keyword evidence="3" id="KW-0378">Hydrolase</keyword>
<evidence type="ECO:0000256" key="2">
    <source>
        <dbReference type="ARBA" id="ARBA00022670"/>
    </source>
</evidence>
<dbReference type="SUPFAM" id="SSF103657">
    <property type="entry name" value="BAR/IMD domain-like"/>
    <property type="match status" value="1"/>
</dbReference>
<reference evidence="9 10" key="1">
    <citation type="journal article" date="2019" name="Sci. Rep.">
        <title>Nanopore sequencing improves the draft genome of the human pathogenic amoeba Naegleria fowleri.</title>
        <authorList>
            <person name="Liechti N."/>
            <person name="Schurch N."/>
            <person name="Bruggmann R."/>
            <person name="Wittwer M."/>
        </authorList>
    </citation>
    <scope>NUCLEOTIDE SEQUENCE [LARGE SCALE GENOMIC DNA]</scope>
    <source>
        <strain evidence="9 10">ATCC 30894</strain>
    </source>
</reference>
<evidence type="ECO:0000256" key="1">
    <source>
        <dbReference type="ARBA" id="ARBA00007623"/>
    </source>
</evidence>
<keyword evidence="4" id="KW-0788">Thiol protease</keyword>
<proteinExistence type="inferred from homology"/>
<protein>
    <recommendedName>
        <fullName evidence="8">Calpain catalytic domain-containing protein</fullName>
    </recommendedName>
</protein>
<feature type="compositionally biased region" description="Polar residues" evidence="7">
    <location>
        <begin position="860"/>
        <end position="876"/>
    </location>
</feature>
<dbReference type="GeneID" id="68120593"/>
<comment type="caution">
    <text evidence="9">The sequence shown here is derived from an EMBL/GenBank/DDBJ whole genome shotgun (WGS) entry which is preliminary data.</text>
</comment>
<dbReference type="GO" id="GO:0006508">
    <property type="term" value="P:proteolysis"/>
    <property type="evidence" value="ECO:0007669"/>
    <property type="project" value="UniProtKB-KW"/>
</dbReference>
<dbReference type="InterPro" id="IPR001300">
    <property type="entry name" value="Peptidase_C2_calpain_cat"/>
</dbReference>
<accession>A0A6A5C0Q2</accession>
<dbReference type="VEuPathDB" id="AmoebaDB:NfTy_029380"/>
<feature type="compositionally biased region" description="Low complexity" evidence="7">
    <location>
        <begin position="888"/>
        <end position="904"/>
    </location>
</feature>
<comment type="similarity">
    <text evidence="1">Belongs to the peptidase C2 family.</text>
</comment>
<dbReference type="GO" id="GO:0004198">
    <property type="term" value="F:calcium-dependent cysteine-type endopeptidase activity"/>
    <property type="evidence" value="ECO:0007669"/>
    <property type="project" value="InterPro"/>
</dbReference>
<evidence type="ECO:0000259" key="8">
    <source>
        <dbReference type="PROSITE" id="PS50203"/>
    </source>
</evidence>
<comment type="caution">
    <text evidence="5">Lacks conserved residue(s) required for the propagation of feature annotation.</text>
</comment>
<dbReference type="OMA" id="KRFRYMK"/>
<dbReference type="InterPro" id="IPR038765">
    <property type="entry name" value="Papain-like_cys_pep_sf"/>
</dbReference>
<feature type="region of interest" description="Disordered" evidence="7">
    <location>
        <begin position="771"/>
        <end position="790"/>
    </location>
</feature>
<evidence type="ECO:0000313" key="10">
    <source>
        <dbReference type="Proteomes" id="UP000444721"/>
    </source>
</evidence>
<gene>
    <name evidence="9" type="ORF">FDP41_013378</name>
</gene>
<keyword evidence="6" id="KW-0175">Coiled coil</keyword>
<dbReference type="Pfam" id="PF00648">
    <property type="entry name" value="Peptidase_C2"/>
    <property type="match status" value="1"/>
</dbReference>
<feature type="region of interest" description="Disordered" evidence="7">
    <location>
        <begin position="827"/>
        <end position="936"/>
    </location>
</feature>
<dbReference type="AlphaFoldDB" id="A0A6A5C0Q2"/>
<feature type="compositionally biased region" description="Polar residues" evidence="7">
    <location>
        <begin position="905"/>
        <end position="936"/>
    </location>
</feature>
<feature type="domain" description="Calpain catalytic" evidence="8">
    <location>
        <begin position="328"/>
        <end position="619"/>
    </location>
</feature>
<dbReference type="VEuPathDB" id="AmoebaDB:FDP41_013378"/>